<organism evidence="2 3">
    <name type="scientific">Protopolystoma xenopodis</name>
    <dbReference type="NCBI Taxonomy" id="117903"/>
    <lineage>
        <taxon>Eukaryota</taxon>
        <taxon>Metazoa</taxon>
        <taxon>Spiralia</taxon>
        <taxon>Lophotrochozoa</taxon>
        <taxon>Platyhelminthes</taxon>
        <taxon>Monogenea</taxon>
        <taxon>Polyopisthocotylea</taxon>
        <taxon>Polystomatidea</taxon>
        <taxon>Polystomatidae</taxon>
        <taxon>Protopolystoma</taxon>
    </lineage>
</organism>
<dbReference type="Proteomes" id="UP000784294">
    <property type="component" value="Unassembled WGS sequence"/>
</dbReference>
<protein>
    <submittedName>
        <fullName evidence="2">Uncharacterized protein</fullName>
    </submittedName>
</protein>
<evidence type="ECO:0000256" key="1">
    <source>
        <dbReference type="SAM" id="MobiDB-lite"/>
    </source>
</evidence>
<feature type="region of interest" description="Disordered" evidence="1">
    <location>
        <begin position="9"/>
        <end position="49"/>
    </location>
</feature>
<name>A0A448X1C1_9PLAT</name>
<dbReference type="EMBL" id="CAAALY010075649">
    <property type="protein sequence ID" value="VEL25689.1"/>
    <property type="molecule type" value="Genomic_DNA"/>
</dbReference>
<accession>A0A448X1C1</accession>
<gene>
    <name evidence="2" type="ORF">PXEA_LOCUS19129</name>
</gene>
<keyword evidence="3" id="KW-1185">Reference proteome</keyword>
<evidence type="ECO:0000313" key="3">
    <source>
        <dbReference type="Proteomes" id="UP000784294"/>
    </source>
</evidence>
<feature type="compositionally biased region" description="Polar residues" evidence="1">
    <location>
        <begin position="11"/>
        <end position="24"/>
    </location>
</feature>
<reference evidence="2" key="1">
    <citation type="submission" date="2018-11" db="EMBL/GenBank/DDBJ databases">
        <authorList>
            <consortium name="Pathogen Informatics"/>
        </authorList>
    </citation>
    <scope>NUCLEOTIDE SEQUENCE</scope>
</reference>
<proteinExistence type="predicted"/>
<dbReference type="AlphaFoldDB" id="A0A448X1C1"/>
<evidence type="ECO:0000313" key="2">
    <source>
        <dbReference type="EMBL" id="VEL25689.1"/>
    </source>
</evidence>
<comment type="caution">
    <text evidence="2">The sequence shown here is derived from an EMBL/GenBank/DDBJ whole genome shotgun (WGS) entry which is preliminary data.</text>
</comment>
<sequence>MWDKDCIFSPKSAQSAQPARNQAVSEPRKLSYSPNPLVTSSHSRHLHPHHHKLPNLGLGDRLADCKAVLWCPDDYVSYVHDLVWKSFVPYCLNSFGLQTYVFVAGFDRAVLSPAASLHSSRTQEENMSRRIPTRIELKERE</sequence>